<dbReference type="RefSeq" id="WP_249302000.1">
    <property type="nucleotide sequence ID" value="NZ_CP060634.1"/>
</dbReference>
<dbReference type="Gene3D" id="2.40.10.170">
    <property type="match status" value="1"/>
</dbReference>
<dbReference type="Proteomes" id="UP000515823">
    <property type="component" value="Chromosome"/>
</dbReference>
<dbReference type="KEGG" id="qdo:H9Q78_12180"/>
<sequence>MNLRIFKWLHRTGKQGEKLYRVNDVVVYGCSEVCSVMRIGTPDFLDGGTEYYYLQPLCCKGTTLYVKTENPKKRIVRKIMSGPNAEKLLAGIPKLKSLYNEDERQRQKEYAEVLHSCEFEKWLQMWKGIKEEKRRRLAHVKKLGISDEQNLKKVEASLLAETAEIFQISLEQAEDRLNGALIEG</sequence>
<dbReference type="AlphaFoldDB" id="A0A7G9G307"/>
<dbReference type="InterPro" id="IPR042215">
    <property type="entry name" value="CarD-like_C"/>
</dbReference>
<gene>
    <name evidence="1" type="ORF">H9Q78_12180</name>
</gene>
<keyword evidence="2" id="KW-1185">Reference proteome</keyword>
<dbReference type="EMBL" id="CP060634">
    <property type="protein sequence ID" value="QNM05189.1"/>
    <property type="molecule type" value="Genomic_DNA"/>
</dbReference>
<accession>A0A7G9G307</accession>
<protein>
    <submittedName>
        <fullName evidence="1">CarD family transcriptional regulator</fullName>
    </submittedName>
</protein>
<organism evidence="1 2">
    <name type="scientific">Qiania dongpingensis</name>
    <dbReference type="NCBI Taxonomy" id="2763669"/>
    <lineage>
        <taxon>Bacteria</taxon>
        <taxon>Bacillati</taxon>
        <taxon>Bacillota</taxon>
        <taxon>Clostridia</taxon>
        <taxon>Lachnospirales</taxon>
        <taxon>Lachnospiraceae</taxon>
        <taxon>Qiania</taxon>
    </lineage>
</organism>
<proteinExistence type="predicted"/>
<evidence type="ECO:0000313" key="2">
    <source>
        <dbReference type="Proteomes" id="UP000515823"/>
    </source>
</evidence>
<dbReference type="Gene3D" id="1.20.58.1290">
    <property type="entry name" value="CarD-like, C-terminal domain"/>
    <property type="match status" value="1"/>
</dbReference>
<reference evidence="1 2" key="1">
    <citation type="submission" date="2020-08" db="EMBL/GenBank/DDBJ databases">
        <authorList>
            <person name="Liu C."/>
            <person name="Sun Q."/>
        </authorList>
    </citation>
    <scope>NUCLEOTIDE SEQUENCE [LARGE SCALE GENOMIC DNA]</scope>
    <source>
        <strain evidence="1 2">NSJ-38</strain>
    </source>
</reference>
<name>A0A7G9G307_9FIRM</name>
<evidence type="ECO:0000313" key="1">
    <source>
        <dbReference type="EMBL" id="QNM05189.1"/>
    </source>
</evidence>